<dbReference type="SUPFAM" id="SSF54060">
    <property type="entry name" value="His-Me finger endonucleases"/>
    <property type="match status" value="1"/>
</dbReference>
<dbReference type="Pfam" id="PF02945">
    <property type="entry name" value="Endonuclease_7"/>
    <property type="match status" value="1"/>
</dbReference>
<name>A0ABZ1YB81_9ACTN</name>
<dbReference type="Gene3D" id="3.40.1800.10">
    <property type="entry name" value="His-Me finger endonucleases"/>
    <property type="match status" value="1"/>
</dbReference>
<dbReference type="RefSeq" id="WP_395759500.1">
    <property type="nucleotide sequence ID" value="NZ_CP109207.1"/>
</dbReference>
<protein>
    <submittedName>
        <fullName evidence="1">Endonuclease VII domain-containing protein</fullName>
    </submittedName>
</protein>
<reference evidence="1" key="1">
    <citation type="submission" date="2022-10" db="EMBL/GenBank/DDBJ databases">
        <title>The complete genomes of actinobacterial strains from the NBC collection.</title>
        <authorList>
            <person name="Joergensen T.S."/>
            <person name="Alvarez Arevalo M."/>
            <person name="Sterndorff E.B."/>
            <person name="Faurdal D."/>
            <person name="Vuksanovic O."/>
            <person name="Mourched A.-S."/>
            <person name="Charusanti P."/>
            <person name="Shaw S."/>
            <person name="Blin K."/>
            <person name="Weber T."/>
        </authorList>
    </citation>
    <scope>NUCLEOTIDE SEQUENCE [LARGE SCALE GENOMIC DNA]</scope>
    <source>
        <strain evidence="1">NBC 01686</strain>
    </source>
</reference>
<dbReference type="InterPro" id="IPR004211">
    <property type="entry name" value="Endonuclease_7"/>
</dbReference>
<dbReference type="InterPro" id="IPR044925">
    <property type="entry name" value="His-Me_finger_sf"/>
</dbReference>
<gene>
    <name evidence="1" type="ORF">OIE82_27240</name>
</gene>
<dbReference type="GO" id="GO:0004519">
    <property type="term" value="F:endonuclease activity"/>
    <property type="evidence" value="ECO:0007669"/>
    <property type="project" value="UniProtKB-KW"/>
</dbReference>
<sequence>MSASKTRKCTKCERNRSVRFFSGPRGRICSSCSKKSRSKASHEARVQETYGLKPNEFDKLMQAQGGVCAGCGQSRNYRLDCDHDHKTGILRGALCRGCNRKILPYAKDNPATLRALADYLENPVAPRVLGIRIHRDNRKDTD</sequence>
<accession>A0ABZ1YB81</accession>
<keyword evidence="1" id="KW-0378">Hydrolase</keyword>
<dbReference type="InterPro" id="IPR038563">
    <property type="entry name" value="Endonuclease_7_sf"/>
</dbReference>
<organism evidence="1">
    <name type="scientific">Streptomyces althioticus</name>
    <dbReference type="NCBI Taxonomy" id="83380"/>
    <lineage>
        <taxon>Bacteria</taxon>
        <taxon>Bacillati</taxon>
        <taxon>Actinomycetota</taxon>
        <taxon>Actinomycetes</taxon>
        <taxon>Kitasatosporales</taxon>
        <taxon>Streptomycetaceae</taxon>
        <taxon>Streptomyces</taxon>
        <taxon>Streptomyces althioticus group</taxon>
    </lineage>
</organism>
<keyword evidence="1" id="KW-0540">Nuclease</keyword>
<dbReference type="EMBL" id="CP109207">
    <property type="protein sequence ID" value="WUU56639.1"/>
    <property type="molecule type" value="Genomic_DNA"/>
</dbReference>
<evidence type="ECO:0000313" key="1">
    <source>
        <dbReference type="EMBL" id="WUU56639.1"/>
    </source>
</evidence>
<keyword evidence="1" id="KW-0255">Endonuclease</keyword>
<proteinExistence type="predicted"/>